<evidence type="ECO:0000259" key="9">
    <source>
        <dbReference type="Pfam" id="PF12804"/>
    </source>
</evidence>
<evidence type="ECO:0000256" key="8">
    <source>
        <dbReference type="HAMAP-Rule" id="MF_00316"/>
    </source>
</evidence>
<comment type="caution">
    <text evidence="8">Lacks conserved residue(s) required for the propagation of feature annotation.</text>
</comment>
<name>A0A2W5KLW3_ANCNO</name>
<organism evidence="10 11">
    <name type="scientific">Ancylobacter novellus</name>
    <name type="common">Thiobacillus novellus</name>
    <dbReference type="NCBI Taxonomy" id="921"/>
    <lineage>
        <taxon>Bacteria</taxon>
        <taxon>Pseudomonadati</taxon>
        <taxon>Pseudomonadota</taxon>
        <taxon>Alphaproteobacteria</taxon>
        <taxon>Hyphomicrobiales</taxon>
        <taxon>Xanthobacteraceae</taxon>
        <taxon>Ancylobacter</taxon>
    </lineage>
</organism>
<comment type="cofactor">
    <cofactor evidence="8">
        <name>Mg(2+)</name>
        <dbReference type="ChEBI" id="CHEBI:18420"/>
    </cofactor>
</comment>
<evidence type="ECO:0000313" key="11">
    <source>
        <dbReference type="Proteomes" id="UP000249577"/>
    </source>
</evidence>
<feature type="domain" description="MobA-like NTP transferase" evidence="9">
    <location>
        <begin position="20"/>
        <end position="171"/>
    </location>
</feature>
<keyword evidence="4 8" id="KW-0547">Nucleotide-binding</keyword>
<gene>
    <name evidence="8" type="primary">mobA</name>
    <name evidence="10" type="ORF">DI565_04205</name>
</gene>
<feature type="binding site" evidence="8">
    <location>
        <position position="116"/>
    </location>
    <ligand>
        <name>GTP</name>
        <dbReference type="ChEBI" id="CHEBI:37565"/>
    </ligand>
</feature>
<dbReference type="InterPro" id="IPR029044">
    <property type="entry name" value="Nucleotide-diphossugar_trans"/>
</dbReference>
<feature type="binding site" evidence="8">
    <location>
        <position position="82"/>
    </location>
    <ligand>
        <name>GTP</name>
        <dbReference type="ChEBI" id="CHEBI:37565"/>
    </ligand>
</feature>
<dbReference type="EMBL" id="QFPN01000002">
    <property type="protein sequence ID" value="PZQ17932.1"/>
    <property type="molecule type" value="Genomic_DNA"/>
</dbReference>
<comment type="catalytic activity">
    <reaction evidence="8">
        <text>Mo-molybdopterin + GTP + H(+) = Mo-molybdopterin guanine dinucleotide + diphosphate</text>
        <dbReference type="Rhea" id="RHEA:34243"/>
        <dbReference type="ChEBI" id="CHEBI:15378"/>
        <dbReference type="ChEBI" id="CHEBI:33019"/>
        <dbReference type="ChEBI" id="CHEBI:37565"/>
        <dbReference type="ChEBI" id="CHEBI:71302"/>
        <dbReference type="ChEBI" id="CHEBI:71310"/>
        <dbReference type="EC" id="2.7.7.77"/>
    </reaction>
</comment>
<evidence type="ECO:0000313" key="10">
    <source>
        <dbReference type="EMBL" id="PZQ17932.1"/>
    </source>
</evidence>
<dbReference type="InterPro" id="IPR025877">
    <property type="entry name" value="MobA-like_NTP_Trfase"/>
</dbReference>
<dbReference type="PANTHER" id="PTHR19136:SF81">
    <property type="entry name" value="MOLYBDENUM COFACTOR GUANYLYLTRANSFERASE"/>
    <property type="match status" value="1"/>
</dbReference>
<dbReference type="Proteomes" id="UP000249577">
    <property type="component" value="Unassembled WGS sequence"/>
</dbReference>
<accession>A0A2W5KLW3</accession>
<dbReference type="GO" id="GO:0061603">
    <property type="term" value="F:molybdenum cofactor guanylyltransferase activity"/>
    <property type="evidence" value="ECO:0007669"/>
    <property type="project" value="UniProtKB-EC"/>
</dbReference>
<dbReference type="Gene3D" id="3.90.550.10">
    <property type="entry name" value="Spore Coat Polysaccharide Biosynthesis Protein SpsA, Chain A"/>
    <property type="match status" value="1"/>
</dbReference>
<dbReference type="GO" id="GO:1902758">
    <property type="term" value="P:bis(molybdopterin guanine dinucleotide)molybdenum biosynthetic process"/>
    <property type="evidence" value="ECO:0007669"/>
    <property type="project" value="TreeGrafter"/>
</dbReference>
<comment type="similarity">
    <text evidence="8">Belongs to the MobA family.</text>
</comment>
<dbReference type="PANTHER" id="PTHR19136">
    <property type="entry name" value="MOLYBDENUM COFACTOR GUANYLYLTRANSFERASE"/>
    <property type="match status" value="1"/>
</dbReference>
<feature type="binding site" evidence="8">
    <location>
        <begin position="23"/>
        <end position="25"/>
    </location>
    <ligand>
        <name>GTP</name>
        <dbReference type="ChEBI" id="CHEBI:37565"/>
    </ligand>
</feature>
<keyword evidence="6 8" id="KW-0342">GTP-binding</keyword>
<feature type="binding site" evidence="8">
    <location>
        <position position="36"/>
    </location>
    <ligand>
        <name>GTP</name>
        <dbReference type="ChEBI" id="CHEBI:37565"/>
    </ligand>
</feature>
<evidence type="ECO:0000256" key="5">
    <source>
        <dbReference type="ARBA" id="ARBA00022842"/>
    </source>
</evidence>
<dbReference type="AlphaFoldDB" id="A0A2W5KLW3"/>
<comment type="subcellular location">
    <subcellularLocation>
        <location evidence="8">Cytoplasm</location>
    </subcellularLocation>
</comment>
<dbReference type="SUPFAM" id="SSF53448">
    <property type="entry name" value="Nucleotide-diphospho-sugar transferases"/>
    <property type="match status" value="1"/>
</dbReference>
<evidence type="ECO:0000256" key="4">
    <source>
        <dbReference type="ARBA" id="ARBA00022741"/>
    </source>
</evidence>
<dbReference type="GO" id="GO:0046872">
    <property type="term" value="F:metal ion binding"/>
    <property type="evidence" value="ECO:0007669"/>
    <property type="project" value="UniProtKB-KW"/>
</dbReference>
<dbReference type="EC" id="2.7.7.77" evidence="8"/>
<evidence type="ECO:0000256" key="7">
    <source>
        <dbReference type="ARBA" id="ARBA00023150"/>
    </source>
</evidence>
<dbReference type="GO" id="GO:0005737">
    <property type="term" value="C:cytoplasm"/>
    <property type="evidence" value="ECO:0007669"/>
    <property type="project" value="UniProtKB-SubCell"/>
</dbReference>
<comment type="domain">
    <text evidence="8">The N-terminal domain determines nucleotide recognition and specific binding, while the C-terminal domain determines the specific binding to the target protein.</text>
</comment>
<comment type="function">
    <text evidence="8">Transfers a GMP moiety from GTP to Mo-molybdopterin (Mo-MPT) cofactor (Moco or molybdenum cofactor) to form Mo-molybdopterin guanine dinucleotide (Mo-MGD) cofactor.</text>
</comment>
<evidence type="ECO:0000256" key="3">
    <source>
        <dbReference type="ARBA" id="ARBA00022723"/>
    </source>
</evidence>
<dbReference type="HAMAP" id="MF_00316">
    <property type="entry name" value="MobA"/>
    <property type="match status" value="1"/>
</dbReference>
<sequence length="219" mass="22671">MIDAQPETAAADRPPRSVAGLVVMGGRATRMGGGDKALITIAGRPALEHLLERFRPQVGALALSANGDPARFGHFGTTVLPDDPDAPEGPLAGVLAGLAWAAGLPRVTHLATVPGDAPFPPADLVPRLAEAAGDGAAAAYGPHGVEPLDALWPVAALPRLQALAGQGLRSPKRALEELGAVAVMFSGALDFLDLDEPADVARAEARLWDQDAWRERSTR</sequence>
<keyword evidence="7 8" id="KW-0501">Molybdenum cofactor biosynthesis</keyword>
<keyword evidence="3 8" id="KW-0479">Metal-binding</keyword>
<keyword evidence="1 8" id="KW-0963">Cytoplasm</keyword>
<keyword evidence="10" id="KW-0548">Nucleotidyltransferase</keyword>
<dbReference type="InterPro" id="IPR013482">
    <property type="entry name" value="Molybde_CF_guanTrfase"/>
</dbReference>
<dbReference type="CDD" id="cd02503">
    <property type="entry name" value="MobA"/>
    <property type="match status" value="1"/>
</dbReference>
<comment type="subunit">
    <text evidence="8">Monomer.</text>
</comment>
<keyword evidence="2 8" id="KW-0808">Transferase</keyword>
<feature type="binding site" evidence="8">
    <location>
        <position position="116"/>
    </location>
    <ligand>
        <name>Mg(2+)</name>
        <dbReference type="ChEBI" id="CHEBI:18420"/>
    </ligand>
</feature>
<proteinExistence type="inferred from homology"/>
<comment type="caution">
    <text evidence="10">The sequence shown here is derived from an EMBL/GenBank/DDBJ whole genome shotgun (WGS) entry which is preliminary data.</text>
</comment>
<protein>
    <recommendedName>
        <fullName evidence="8">Molybdenum cofactor guanylyltransferase</fullName>
        <shortName evidence="8">MoCo guanylyltransferase</shortName>
        <ecNumber evidence="8">2.7.7.77</ecNumber>
    </recommendedName>
    <alternativeName>
        <fullName evidence="8">GTP:molybdopterin guanylyltransferase</fullName>
    </alternativeName>
    <alternativeName>
        <fullName evidence="8">Mo-MPT guanylyltransferase</fullName>
    </alternativeName>
    <alternativeName>
        <fullName evidence="8">Molybdopterin guanylyltransferase</fullName>
    </alternativeName>
    <alternativeName>
        <fullName evidence="8">Molybdopterin-guanine dinucleotide synthase</fullName>
        <shortName evidence="8">MGD synthase</shortName>
    </alternativeName>
</protein>
<dbReference type="Pfam" id="PF12804">
    <property type="entry name" value="NTP_transf_3"/>
    <property type="match status" value="1"/>
</dbReference>
<keyword evidence="5 8" id="KW-0460">Magnesium</keyword>
<evidence type="ECO:0000256" key="1">
    <source>
        <dbReference type="ARBA" id="ARBA00022490"/>
    </source>
</evidence>
<evidence type="ECO:0000256" key="6">
    <source>
        <dbReference type="ARBA" id="ARBA00023134"/>
    </source>
</evidence>
<reference evidence="10 11" key="1">
    <citation type="submission" date="2017-08" db="EMBL/GenBank/DDBJ databases">
        <title>Infants hospitalized years apart are colonized by the same room-sourced microbial strains.</title>
        <authorList>
            <person name="Brooks B."/>
            <person name="Olm M.R."/>
            <person name="Firek B.A."/>
            <person name="Baker R."/>
            <person name="Thomas B.C."/>
            <person name="Morowitz M.J."/>
            <person name="Banfield J.F."/>
        </authorList>
    </citation>
    <scope>NUCLEOTIDE SEQUENCE [LARGE SCALE GENOMIC DNA]</scope>
    <source>
        <strain evidence="10">S2_005_003_R2_43</strain>
    </source>
</reference>
<dbReference type="GO" id="GO:0005525">
    <property type="term" value="F:GTP binding"/>
    <property type="evidence" value="ECO:0007669"/>
    <property type="project" value="UniProtKB-UniRule"/>
</dbReference>
<evidence type="ECO:0000256" key="2">
    <source>
        <dbReference type="ARBA" id="ARBA00022679"/>
    </source>
</evidence>